<feature type="compositionally biased region" description="Low complexity" evidence="1">
    <location>
        <begin position="79"/>
        <end position="100"/>
    </location>
</feature>
<organism evidence="2">
    <name type="scientific">Anisakis simplex</name>
    <name type="common">Herring worm</name>
    <dbReference type="NCBI Taxonomy" id="6269"/>
    <lineage>
        <taxon>Eukaryota</taxon>
        <taxon>Metazoa</taxon>
        <taxon>Ecdysozoa</taxon>
        <taxon>Nematoda</taxon>
        <taxon>Chromadorea</taxon>
        <taxon>Rhabditida</taxon>
        <taxon>Spirurina</taxon>
        <taxon>Ascaridomorpha</taxon>
        <taxon>Ascaridoidea</taxon>
        <taxon>Anisakidae</taxon>
        <taxon>Anisakis</taxon>
        <taxon>Anisakis simplex complex</taxon>
    </lineage>
</organism>
<dbReference type="WBParaSite" id="ASIM_0000469701-mRNA-1">
    <property type="protein sequence ID" value="ASIM_0000469701-mRNA-1"/>
    <property type="gene ID" value="ASIM_0000469701"/>
</dbReference>
<reference evidence="2" key="1">
    <citation type="submission" date="2017-02" db="UniProtKB">
        <authorList>
            <consortium name="WormBaseParasite"/>
        </authorList>
    </citation>
    <scope>IDENTIFICATION</scope>
</reference>
<accession>A0A0M3JAS5</accession>
<feature type="region of interest" description="Disordered" evidence="1">
    <location>
        <begin position="78"/>
        <end position="100"/>
    </location>
</feature>
<proteinExistence type="predicted"/>
<dbReference type="AlphaFoldDB" id="A0A0M3JAS5"/>
<evidence type="ECO:0000313" key="2">
    <source>
        <dbReference type="WBParaSite" id="ASIM_0000469701-mRNA-1"/>
    </source>
</evidence>
<name>A0A0M3JAS5_ANISI</name>
<sequence>LRSAQRNLNSLLAQLISLNDRWTALCNDRKRSLADRTQECDAYQLMARDPNGLLHMIHDIKMLLDAIHNYLDDVKDILPPTTTNSTPTTPSRTQTVTRVP</sequence>
<evidence type="ECO:0000256" key="1">
    <source>
        <dbReference type="SAM" id="MobiDB-lite"/>
    </source>
</evidence>
<protein>
    <submittedName>
        <fullName evidence="2">FUSC family protein</fullName>
    </submittedName>
</protein>